<comment type="subunit">
    <text evidence="16">Homodimer. Can also exist as monomer.</text>
</comment>
<dbReference type="GO" id="GO:0035556">
    <property type="term" value="P:intracellular signal transduction"/>
    <property type="evidence" value="ECO:0007669"/>
    <property type="project" value="InterPro"/>
</dbReference>
<evidence type="ECO:0000256" key="3">
    <source>
        <dbReference type="ARBA" id="ARBA00012201"/>
    </source>
</evidence>
<feature type="transmembrane region" description="Helical" evidence="18">
    <location>
        <begin position="155"/>
        <end position="174"/>
    </location>
</feature>
<evidence type="ECO:0000256" key="13">
    <source>
        <dbReference type="ARBA" id="ARBA00023239"/>
    </source>
</evidence>
<proteinExistence type="inferred from homology"/>
<evidence type="ECO:0000256" key="5">
    <source>
        <dbReference type="ARBA" id="ARBA00022692"/>
    </source>
</evidence>
<comment type="catalytic activity">
    <reaction evidence="1">
        <text>ATP = 3',5'-cyclic AMP + diphosphate</text>
        <dbReference type="Rhea" id="RHEA:15389"/>
        <dbReference type="ChEBI" id="CHEBI:30616"/>
        <dbReference type="ChEBI" id="CHEBI:33019"/>
        <dbReference type="ChEBI" id="CHEBI:58165"/>
        <dbReference type="EC" id="4.6.1.1"/>
    </reaction>
</comment>
<keyword evidence="7" id="KW-0547">Nucleotide-binding</keyword>
<evidence type="ECO:0000256" key="14">
    <source>
        <dbReference type="ARBA" id="ARBA00032597"/>
    </source>
</evidence>
<keyword evidence="6" id="KW-0479">Metal-binding</keyword>
<dbReference type="Proteomes" id="UP000010471">
    <property type="component" value="Chromosome"/>
</dbReference>
<feature type="domain" description="Guanylate cyclase" evidence="19">
    <location>
        <begin position="263"/>
        <end position="390"/>
    </location>
</feature>
<evidence type="ECO:0000256" key="7">
    <source>
        <dbReference type="ARBA" id="ARBA00022741"/>
    </source>
</evidence>
<dbReference type="PANTHER" id="PTHR11920:SF335">
    <property type="entry name" value="GUANYLATE CYCLASE"/>
    <property type="match status" value="1"/>
</dbReference>
<dbReference type="GO" id="GO:0046872">
    <property type="term" value="F:metal ion binding"/>
    <property type="evidence" value="ECO:0007669"/>
    <property type="project" value="UniProtKB-KW"/>
</dbReference>
<evidence type="ECO:0000313" key="20">
    <source>
        <dbReference type="EMBL" id="AFZ18529.1"/>
    </source>
</evidence>
<dbReference type="PATRIC" id="fig|1173027.3.peg.3018"/>
<keyword evidence="8" id="KW-0067">ATP-binding</keyword>
<evidence type="ECO:0000256" key="17">
    <source>
        <dbReference type="RuleBase" id="RU000405"/>
    </source>
</evidence>
<dbReference type="EMBL" id="CP003630">
    <property type="protein sequence ID" value="AFZ18529.1"/>
    <property type="molecule type" value="Genomic_DNA"/>
</dbReference>
<evidence type="ECO:0000313" key="21">
    <source>
        <dbReference type="Proteomes" id="UP000010471"/>
    </source>
</evidence>
<evidence type="ECO:0000256" key="2">
    <source>
        <dbReference type="ARBA" id="ARBA00004370"/>
    </source>
</evidence>
<dbReference type="PROSITE" id="PS00452">
    <property type="entry name" value="GUANYLATE_CYCLASE_1"/>
    <property type="match status" value="1"/>
</dbReference>
<organism evidence="20 21">
    <name type="scientific">Allocoleopsis franciscana PCC 7113</name>
    <dbReference type="NCBI Taxonomy" id="1173027"/>
    <lineage>
        <taxon>Bacteria</taxon>
        <taxon>Bacillati</taxon>
        <taxon>Cyanobacteriota</taxon>
        <taxon>Cyanophyceae</taxon>
        <taxon>Coleofasciculales</taxon>
        <taxon>Coleofasciculaceae</taxon>
        <taxon>Allocoleopsis</taxon>
        <taxon>Allocoleopsis franciscana</taxon>
    </lineage>
</organism>
<name>K9WFI3_9CYAN</name>
<comment type="subcellular location">
    <subcellularLocation>
        <location evidence="2">Membrane</location>
    </subcellularLocation>
</comment>
<evidence type="ECO:0000256" key="12">
    <source>
        <dbReference type="ARBA" id="ARBA00023136"/>
    </source>
</evidence>
<dbReference type="KEGG" id="mic:Mic7113_2745"/>
<evidence type="ECO:0000256" key="8">
    <source>
        <dbReference type="ARBA" id="ARBA00022840"/>
    </source>
</evidence>
<dbReference type="OrthoDB" id="456159at2"/>
<dbReference type="PANTHER" id="PTHR11920">
    <property type="entry name" value="GUANYLYL CYCLASE"/>
    <property type="match status" value="1"/>
</dbReference>
<feature type="transmembrane region" description="Helical" evidence="18">
    <location>
        <begin position="186"/>
        <end position="204"/>
    </location>
</feature>
<dbReference type="Pfam" id="PF00211">
    <property type="entry name" value="Guanylate_cyc"/>
    <property type="match status" value="1"/>
</dbReference>
<dbReference type="STRING" id="1173027.Mic7113_2745"/>
<evidence type="ECO:0000256" key="6">
    <source>
        <dbReference type="ARBA" id="ARBA00022723"/>
    </source>
</evidence>
<dbReference type="PROSITE" id="PS50125">
    <property type="entry name" value="GUANYLATE_CYCLASE_2"/>
    <property type="match status" value="1"/>
</dbReference>
<keyword evidence="13 17" id="KW-0456">Lyase</keyword>
<evidence type="ECO:0000256" key="10">
    <source>
        <dbReference type="ARBA" id="ARBA00022989"/>
    </source>
</evidence>
<dbReference type="InterPro" id="IPR018297">
    <property type="entry name" value="A/G_cyclase_CS"/>
</dbReference>
<evidence type="ECO:0000259" key="19">
    <source>
        <dbReference type="PROSITE" id="PS50125"/>
    </source>
</evidence>
<feature type="transmembrane region" description="Helical" evidence="18">
    <location>
        <begin position="107"/>
        <end position="126"/>
    </location>
</feature>
<dbReference type="GO" id="GO:0004016">
    <property type="term" value="F:adenylate cyclase activity"/>
    <property type="evidence" value="ECO:0007669"/>
    <property type="project" value="UniProtKB-EC"/>
</dbReference>
<keyword evidence="21" id="KW-1185">Reference proteome</keyword>
<dbReference type="SMART" id="SM00044">
    <property type="entry name" value="CYCc"/>
    <property type="match status" value="1"/>
</dbReference>
<dbReference type="FunFam" id="3.30.70.1230:FF:000033">
    <property type="entry name" value="Adenylate cyclase"/>
    <property type="match status" value="1"/>
</dbReference>
<feature type="transmembrane region" description="Helical" evidence="18">
    <location>
        <begin position="47"/>
        <end position="69"/>
    </location>
</feature>
<accession>K9WFI3</accession>
<keyword evidence="12 18" id="KW-0472">Membrane</keyword>
<dbReference type="AlphaFoldDB" id="K9WFI3"/>
<sequence length="447" mass="50431">MPAWGDIKELIVPVKQGLAFLRASLSASWSADYEVWRNSFLRNRLRLTLWISLGAVFTVILLILAMAALNQRFAWPQLLIGFAVELCLLACLALLKTPLSYRYPGLIFLGFSWSIILVPQIGSSLLGNTDLNLFNGTFAFLTQATLMPVRWPLHLLSQLSAPIFYLGVNIAFNLNVDRQIYLNLPLNLYLFWFCFICDLSVFLYERLQRSEFNGRREIEVAYQKLEAERERTERLLLNILPQPIAERLKHEEQTIADQFPEATVLFADVVGFTQLASEISAAELVVLLNRLFSMFDQLAEQHRVEKIKTIGDAYMVVAGLPTPRIDHAQAIANLAIDMQHAVARFNVELNQSLSIRIGINTGPVVAGVIGIKRFIYDLWGDTVNIASRMESQGIAGVIQVSEATYECLKEHYFFQKRGIIQVKGKGEMTTYLLMGKRSPSPISSLPS</sequence>
<evidence type="ECO:0000256" key="11">
    <source>
        <dbReference type="ARBA" id="ARBA00022998"/>
    </source>
</evidence>
<dbReference type="InterPro" id="IPR050401">
    <property type="entry name" value="Cyclic_nucleotide_synthase"/>
</dbReference>
<evidence type="ECO:0000256" key="18">
    <source>
        <dbReference type="SAM" id="Phobius"/>
    </source>
</evidence>
<dbReference type="EC" id="4.6.1.1" evidence="3"/>
<keyword evidence="5 18" id="KW-0812">Transmembrane</keyword>
<evidence type="ECO:0000256" key="4">
    <source>
        <dbReference type="ARBA" id="ARBA00021420"/>
    </source>
</evidence>
<dbReference type="SUPFAM" id="SSF55073">
    <property type="entry name" value="Nucleotide cyclase"/>
    <property type="match status" value="1"/>
</dbReference>
<dbReference type="CDD" id="cd07302">
    <property type="entry name" value="CHD"/>
    <property type="match status" value="1"/>
</dbReference>
<comment type="similarity">
    <text evidence="17">Belongs to the adenylyl cyclase class-4/guanylyl cyclase family.</text>
</comment>
<dbReference type="HOGENOM" id="CLU_001072_14_1_3"/>
<dbReference type="eggNOG" id="COG2114">
    <property type="taxonomic scope" value="Bacteria"/>
</dbReference>
<keyword evidence="9" id="KW-0460">Magnesium</keyword>
<dbReference type="Gene3D" id="3.30.70.1230">
    <property type="entry name" value="Nucleotide cyclase"/>
    <property type="match status" value="1"/>
</dbReference>
<keyword evidence="10 18" id="KW-1133">Transmembrane helix</keyword>
<dbReference type="GO" id="GO:0005524">
    <property type="term" value="F:ATP binding"/>
    <property type="evidence" value="ECO:0007669"/>
    <property type="project" value="UniProtKB-KW"/>
</dbReference>
<dbReference type="InterPro" id="IPR029787">
    <property type="entry name" value="Nucleotide_cyclase"/>
</dbReference>
<feature type="transmembrane region" description="Helical" evidence="18">
    <location>
        <begin position="75"/>
        <end position="95"/>
    </location>
</feature>
<evidence type="ECO:0000256" key="16">
    <source>
        <dbReference type="ARBA" id="ARBA00064436"/>
    </source>
</evidence>
<evidence type="ECO:0000256" key="9">
    <source>
        <dbReference type="ARBA" id="ARBA00022842"/>
    </source>
</evidence>
<dbReference type="GO" id="GO:0006171">
    <property type="term" value="P:cAMP biosynthetic process"/>
    <property type="evidence" value="ECO:0007669"/>
    <property type="project" value="UniProtKB-KW"/>
</dbReference>
<dbReference type="InterPro" id="IPR001054">
    <property type="entry name" value="A/G_cyclase"/>
</dbReference>
<evidence type="ECO:0000256" key="15">
    <source>
        <dbReference type="ARBA" id="ARBA00032637"/>
    </source>
</evidence>
<protein>
    <recommendedName>
        <fullName evidence="4">Adenylate cyclase</fullName>
        <ecNumber evidence="3">4.6.1.1</ecNumber>
    </recommendedName>
    <alternativeName>
        <fullName evidence="14">ATP pyrophosphate-lyase</fullName>
    </alternativeName>
    <alternativeName>
        <fullName evidence="15">Adenylyl cyclase</fullName>
    </alternativeName>
</protein>
<reference evidence="20 21" key="1">
    <citation type="submission" date="2012-06" db="EMBL/GenBank/DDBJ databases">
        <title>Finished chromosome of genome of Microcoleus sp. PCC 7113.</title>
        <authorList>
            <consortium name="US DOE Joint Genome Institute"/>
            <person name="Gugger M."/>
            <person name="Coursin T."/>
            <person name="Rippka R."/>
            <person name="Tandeau De Marsac N."/>
            <person name="Huntemann M."/>
            <person name="Wei C.-L."/>
            <person name="Han J."/>
            <person name="Detter J.C."/>
            <person name="Han C."/>
            <person name="Tapia R."/>
            <person name="Chen A."/>
            <person name="Kyrpides N."/>
            <person name="Mavromatis K."/>
            <person name="Markowitz V."/>
            <person name="Szeto E."/>
            <person name="Ivanova N."/>
            <person name="Pagani I."/>
            <person name="Pati A."/>
            <person name="Goodwin L."/>
            <person name="Nordberg H.P."/>
            <person name="Cantor M.N."/>
            <person name="Hua S.X."/>
            <person name="Woyke T."/>
            <person name="Kerfeld C.A."/>
        </authorList>
    </citation>
    <scope>NUCLEOTIDE SEQUENCE [LARGE SCALE GENOMIC DNA]</scope>
    <source>
        <strain evidence="20 21">PCC 7113</strain>
    </source>
</reference>
<gene>
    <name evidence="20" type="ORF">Mic7113_2745</name>
</gene>
<dbReference type="RefSeq" id="WP_015182678.1">
    <property type="nucleotide sequence ID" value="NC_019738.1"/>
</dbReference>
<evidence type="ECO:0000256" key="1">
    <source>
        <dbReference type="ARBA" id="ARBA00001593"/>
    </source>
</evidence>
<keyword evidence="11" id="KW-0115">cAMP biosynthesis</keyword>
<dbReference type="GO" id="GO:0005886">
    <property type="term" value="C:plasma membrane"/>
    <property type="evidence" value="ECO:0007669"/>
    <property type="project" value="UniProtKB-ARBA"/>
</dbReference>